<keyword evidence="4" id="KW-0808">Transferase</keyword>
<dbReference type="InterPro" id="IPR050297">
    <property type="entry name" value="LipidA_mod_glycosyltrf_83"/>
</dbReference>
<feature type="transmembrane region" description="Helical" evidence="8">
    <location>
        <begin position="159"/>
        <end position="175"/>
    </location>
</feature>
<evidence type="ECO:0000313" key="9">
    <source>
        <dbReference type="EMBL" id="RID97122.1"/>
    </source>
</evidence>
<feature type="transmembrane region" description="Helical" evidence="8">
    <location>
        <begin position="327"/>
        <end position="343"/>
    </location>
</feature>
<name>A0A398C2L4_9BURK</name>
<keyword evidence="3" id="KW-0328">Glycosyltransferase</keyword>
<evidence type="ECO:0000256" key="6">
    <source>
        <dbReference type="ARBA" id="ARBA00022989"/>
    </source>
</evidence>
<keyword evidence="5 8" id="KW-0812">Transmembrane</keyword>
<dbReference type="AlphaFoldDB" id="A0A398C2L4"/>
<keyword evidence="10" id="KW-1185">Reference proteome</keyword>
<dbReference type="EMBL" id="QXJC01000010">
    <property type="protein sequence ID" value="RID97122.1"/>
    <property type="molecule type" value="Genomic_DNA"/>
</dbReference>
<dbReference type="PANTHER" id="PTHR33908:SF11">
    <property type="entry name" value="MEMBRANE PROTEIN"/>
    <property type="match status" value="1"/>
</dbReference>
<proteinExistence type="predicted"/>
<evidence type="ECO:0000256" key="8">
    <source>
        <dbReference type="SAM" id="Phobius"/>
    </source>
</evidence>
<sequence length="590" mass="63536">MPAQWWWLGVVLPTLVYATRAVYILADPRIPYDTLHTYLPLARAFLEDPSSYFTLPNSVTVAPGAVLYMAIWGADPVAIKAANLFIGLASLLLASDAVRRLAGPAAGAAAAWGFATSQMLVTTGVTLMGEAPFVFLVVLWLWACSWACDGAQLPRKNRVAAVVLGGVALTAATLTRATWLYWLPAASLAGLVMALLCKGDTRRVFLRLATIHLIALALVGSFMLHQREAFGRPLVATGSGAALYFGSNAVLHGYEPPFFGLAHDEFTVTDNLGHLSLEGDRRLLAVTRAALLDTAPAQLFHLYFQKLGAFLFFSRAQLSRHVFNDRAMRIGLLVLALGGLIAGRKKPLVWLLAGAAAYQCAVHIPVMYNPRYSASALDPPLTLLAAAGLGLMITAGKKRRFVALAGTLFVVMTGVAIGAWNQRHGETLMPDIASGPNRLIQQANKSELSVKGNSGNPFEKPVPITHTRLVVEWAPPSLQLSNLAVLNLPLRHFEGQCRELWIVYTTPTGAARSARVLLDGLRPNQNIAWGMDAVSLPNHKGILRLEFACSPGTVVEFGAPALYDVALGHFYRAQALGPELARSFPGKDAQ</sequence>
<evidence type="ECO:0000256" key="7">
    <source>
        <dbReference type="ARBA" id="ARBA00023136"/>
    </source>
</evidence>
<evidence type="ECO:0008006" key="11">
    <source>
        <dbReference type="Google" id="ProtNLM"/>
    </source>
</evidence>
<comment type="subcellular location">
    <subcellularLocation>
        <location evidence="1">Cell membrane</location>
        <topology evidence="1">Multi-pass membrane protein</topology>
    </subcellularLocation>
</comment>
<evidence type="ECO:0000313" key="10">
    <source>
        <dbReference type="Proteomes" id="UP000266302"/>
    </source>
</evidence>
<gene>
    <name evidence="9" type="ORF">D3F03_15530</name>
</gene>
<dbReference type="PANTHER" id="PTHR33908">
    <property type="entry name" value="MANNOSYLTRANSFERASE YKCB-RELATED"/>
    <property type="match status" value="1"/>
</dbReference>
<evidence type="ECO:0000256" key="2">
    <source>
        <dbReference type="ARBA" id="ARBA00022475"/>
    </source>
</evidence>
<evidence type="ECO:0000256" key="5">
    <source>
        <dbReference type="ARBA" id="ARBA00022692"/>
    </source>
</evidence>
<feature type="transmembrane region" description="Helical" evidence="8">
    <location>
        <begin position="77"/>
        <end position="94"/>
    </location>
</feature>
<protein>
    <recommendedName>
        <fullName evidence="11">Glycosyltransferase RgtA/B/C/D-like domain-containing protein</fullName>
    </recommendedName>
</protein>
<dbReference type="GO" id="GO:0016763">
    <property type="term" value="F:pentosyltransferase activity"/>
    <property type="evidence" value="ECO:0007669"/>
    <property type="project" value="TreeGrafter"/>
</dbReference>
<dbReference type="GO" id="GO:0009103">
    <property type="term" value="P:lipopolysaccharide biosynthetic process"/>
    <property type="evidence" value="ECO:0007669"/>
    <property type="project" value="UniProtKB-ARBA"/>
</dbReference>
<dbReference type="GO" id="GO:0005886">
    <property type="term" value="C:plasma membrane"/>
    <property type="evidence" value="ECO:0007669"/>
    <property type="project" value="UniProtKB-SubCell"/>
</dbReference>
<keyword evidence="2" id="KW-1003">Cell membrane</keyword>
<dbReference type="Proteomes" id="UP000266302">
    <property type="component" value="Unassembled WGS sequence"/>
</dbReference>
<keyword evidence="6 8" id="KW-1133">Transmembrane helix</keyword>
<feature type="transmembrane region" description="Helical" evidence="8">
    <location>
        <begin position="204"/>
        <end position="224"/>
    </location>
</feature>
<accession>A0A398C2L4</accession>
<organism evidence="9 10">
    <name type="scientific">Simplicispira hankyongi</name>
    <dbReference type="NCBI Taxonomy" id="2315688"/>
    <lineage>
        <taxon>Bacteria</taxon>
        <taxon>Pseudomonadati</taxon>
        <taxon>Pseudomonadota</taxon>
        <taxon>Betaproteobacteria</taxon>
        <taxon>Burkholderiales</taxon>
        <taxon>Comamonadaceae</taxon>
        <taxon>Simplicispira</taxon>
    </lineage>
</organism>
<evidence type="ECO:0000256" key="4">
    <source>
        <dbReference type="ARBA" id="ARBA00022679"/>
    </source>
</evidence>
<keyword evidence="7 8" id="KW-0472">Membrane</keyword>
<feature type="transmembrane region" description="Helical" evidence="8">
    <location>
        <begin position="374"/>
        <end position="394"/>
    </location>
</feature>
<feature type="transmembrane region" description="Helical" evidence="8">
    <location>
        <begin position="6"/>
        <end position="26"/>
    </location>
</feature>
<evidence type="ECO:0000256" key="1">
    <source>
        <dbReference type="ARBA" id="ARBA00004651"/>
    </source>
</evidence>
<reference evidence="9 10" key="1">
    <citation type="submission" date="2018-09" db="EMBL/GenBank/DDBJ databases">
        <title>Draft genome of Simplicispira sp. NY-02.</title>
        <authorList>
            <person name="Im W.T."/>
        </authorList>
    </citation>
    <scope>NUCLEOTIDE SEQUENCE [LARGE SCALE GENOMIC DNA]</scope>
    <source>
        <strain evidence="9 10">NY-02</strain>
    </source>
</reference>
<feature type="transmembrane region" description="Helical" evidence="8">
    <location>
        <begin position="348"/>
        <end position="368"/>
    </location>
</feature>
<feature type="transmembrane region" description="Helical" evidence="8">
    <location>
        <begin position="401"/>
        <end position="420"/>
    </location>
</feature>
<feature type="transmembrane region" description="Helical" evidence="8">
    <location>
        <begin position="127"/>
        <end position="147"/>
    </location>
</feature>
<feature type="transmembrane region" description="Helical" evidence="8">
    <location>
        <begin position="52"/>
        <end position="71"/>
    </location>
</feature>
<evidence type="ECO:0000256" key="3">
    <source>
        <dbReference type="ARBA" id="ARBA00022676"/>
    </source>
</evidence>
<comment type="caution">
    <text evidence="9">The sequence shown here is derived from an EMBL/GenBank/DDBJ whole genome shotgun (WGS) entry which is preliminary data.</text>
</comment>